<organism evidence="2 3">
    <name type="scientific">Marmota monax</name>
    <name type="common">Woodchuck</name>
    <dbReference type="NCBI Taxonomy" id="9995"/>
    <lineage>
        <taxon>Eukaryota</taxon>
        <taxon>Metazoa</taxon>
        <taxon>Chordata</taxon>
        <taxon>Craniata</taxon>
        <taxon>Vertebrata</taxon>
        <taxon>Euteleostomi</taxon>
        <taxon>Mammalia</taxon>
        <taxon>Eutheria</taxon>
        <taxon>Euarchontoglires</taxon>
        <taxon>Glires</taxon>
        <taxon>Rodentia</taxon>
        <taxon>Sciuromorpha</taxon>
        <taxon>Sciuridae</taxon>
        <taxon>Xerinae</taxon>
        <taxon>Marmotini</taxon>
        <taxon>Marmota</taxon>
    </lineage>
</organism>
<comment type="caution">
    <text evidence="2">The sequence shown here is derived from an EMBL/GenBank/DDBJ whole genome shotgun (WGS) entry which is preliminary data.</text>
</comment>
<accession>A0A834V063</accession>
<proteinExistence type="predicted"/>
<name>A0A834V063_MARMO</name>
<feature type="compositionally biased region" description="Basic and acidic residues" evidence="1">
    <location>
        <begin position="111"/>
        <end position="122"/>
    </location>
</feature>
<dbReference type="EMBL" id="WJEC01001444">
    <property type="protein sequence ID" value="KAF7478831.1"/>
    <property type="molecule type" value="Genomic_DNA"/>
</dbReference>
<reference evidence="2" key="1">
    <citation type="submission" date="2020-08" db="EMBL/GenBank/DDBJ databases">
        <authorList>
            <person name="Shumante A."/>
            <person name="Zimin A.V."/>
            <person name="Puiu D."/>
            <person name="Salzberg S.L."/>
        </authorList>
    </citation>
    <scope>NUCLEOTIDE SEQUENCE</scope>
    <source>
        <strain evidence="2">WC2-LM</strain>
        <tissue evidence="2">Liver</tissue>
    </source>
</reference>
<evidence type="ECO:0000313" key="3">
    <source>
        <dbReference type="Proteomes" id="UP000662637"/>
    </source>
</evidence>
<evidence type="ECO:0000256" key="1">
    <source>
        <dbReference type="SAM" id="MobiDB-lite"/>
    </source>
</evidence>
<dbReference type="Proteomes" id="UP000662637">
    <property type="component" value="Unassembled WGS sequence"/>
</dbReference>
<feature type="compositionally biased region" description="Pro residues" evidence="1">
    <location>
        <begin position="153"/>
        <end position="162"/>
    </location>
</feature>
<evidence type="ECO:0000313" key="2">
    <source>
        <dbReference type="EMBL" id="KAF7478831.1"/>
    </source>
</evidence>
<gene>
    <name evidence="2" type="ORF">GHT09_010010</name>
</gene>
<feature type="compositionally biased region" description="Low complexity" evidence="1">
    <location>
        <begin position="55"/>
        <end position="67"/>
    </location>
</feature>
<protein>
    <submittedName>
        <fullName evidence="2">Uncharacterized protein</fullName>
    </submittedName>
</protein>
<sequence length="209" mass="22128">MSPLLRGLPQLEPTPARLLNSSCSLEKTLQCSCSFHGIPTPSVQWWVGGDFHHPWPLGQQHHQPGQGARNGHKPSLRGQEPKRNPCSGWGWGAEEDSESEVLGGKPSPRVGSERMRSNEWERGPGLSWGSVRAGLGTGMENRASSPGPQTFPAAPPAPPHPSGPRASPALIGSAQRAHARWTPVGGSSWAGLSGLVSPDDLQGRDGLTS</sequence>
<dbReference type="AlphaFoldDB" id="A0A834V063"/>
<feature type="region of interest" description="Disordered" evidence="1">
    <location>
        <begin position="55"/>
        <end position="209"/>
    </location>
</feature>